<dbReference type="InterPro" id="IPR036188">
    <property type="entry name" value="FAD/NAD-bd_sf"/>
</dbReference>
<dbReference type="PANTHER" id="PTHR13847:SF275">
    <property type="entry name" value="GAMMA-GLUTAMYLPUTRESCINE OXIDOREDUCTASE"/>
    <property type="match status" value="1"/>
</dbReference>
<dbReference type="PANTHER" id="PTHR13847">
    <property type="entry name" value="SARCOSINE DEHYDROGENASE-RELATED"/>
    <property type="match status" value="1"/>
</dbReference>
<protein>
    <submittedName>
        <fullName evidence="3">Gamma-glutamylputrescine oxidoreductase</fullName>
        <ecNumber evidence="3">1.4.3.-</ecNumber>
    </submittedName>
</protein>
<dbReference type="OrthoDB" id="311718at2"/>
<dbReference type="Pfam" id="PF01266">
    <property type="entry name" value="DAO"/>
    <property type="match status" value="1"/>
</dbReference>
<proteinExistence type="predicted"/>
<keyword evidence="4" id="KW-1185">Reference proteome</keyword>
<dbReference type="RefSeq" id="WP_077447819.1">
    <property type="nucleotide sequence ID" value="NZ_FUGD01000045.1"/>
</dbReference>
<dbReference type="AlphaFoldDB" id="A0A1R4ED41"/>
<gene>
    <name evidence="3" type="primary">puuB</name>
    <name evidence="3" type="ORF">A1019T_00374</name>
</gene>
<evidence type="ECO:0000313" key="4">
    <source>
        <dbReference type="Proteomes" id="UP000188169"/>
    </source>
</evidence>
<dbReference type="STRING" id="1945520.A1019T_00374"/>
<dbReference type="InterPro" id="IPR006076">
    <property type="entry name" value="FAD-dep_OxRdtase"/>
</dbReference>
<dbReference type="EC" id="1.4.3.-" evidence="3"/>
<dbReference type="EMBL" id="FUGD01000045">
    <property type="protein sequence ID" value="SJM36413.1"/>
    <property type="molecule type" value="Genomic_DNA"/>
</dbReference>
<dbReference type="GO" id="GO:0005737">
    <property type="term" value="C:cytoplasm"/>
    <property type="evidence" value="ECO:0007669"/>
    <property type="project" value="TreeGrafter"/>
</dbReference>
<dbReference type="Gene3D" id="3.50.50.60">
    <property type="entry name" value="FAD/NAD(P)-binding domain"/>
    <property type="match status" value="1"/>
</dbReference>
<dbReference type="SUPFAM" id="SSF51905">
    <property type="entry name" value="FAD/NAD(P)-binding domain"/>
    <property type="match status" value="1"/>
</dbReference>
<name>A0A1R4ED41_9GAMM</name>
<evidence type="ECO:0000259" key="2">
    <source>
        <dbReference type="Pfam" id="PF01266"/>
    </source>
</evidence>
<dbReference type="Proteomes" id="UP000188169">
    <property type="component" value="Unassembled WGS sequence"/>
</dbReference>
<accession>A0A1R4ED41</accession>
<evidence type="ECO:0000313" key="3">
    <source>
        <dbReference type="EMBL" id="SJM36413.1"/>
    </source>
</evidence>
<keyword evidence="1 3" id="KW-0560">Oxidoreductase</keyword>
<dbReference type="GO" id="GO:0016491">
    <property type="term" value="F:oxidoreductase activity"/>
    <property type="evidence" value="ECO:0007669"/>
    <property type="project" value="UniProtKB-KW"/>
</dbReference>
<sequence length="428" mass="47479">MLQEQCLWNIIAPEGDSFESLQGDESTQVCIIGGGYTGLSAAIHLAEKGVNVVVLESNNIGSGGSGRSVGFVNAGTWSRPSDLNDILGEEVGTRLTKELGLAPSYVFEMIDKYNIDAQDTRTGNIHMAHNATGEEDVDIRYQQLTELGANVELLTGDKCHEYCGTTKINKALLDHRAGTINPLAYVNGLAKAAKSLGVTIYENSMVNSVEKSEGGWYVRTDNGSVHAEKIIVATNAYTQGEWTEIAKTFYLVEYYQIASEPLSGLAADKILPYRTGAWDTRTALSSMRRDKDNRLLLGTVGGKKMKPRAFYQSWANVIQKHYYPDLPKFEWQYEWVGQFGFTQDHVFRVFEIDDSILAACAYNGRGITTGTMMGKCFADYILSGDRNTIPLPFKDIEEEKIPYQGMRSSLTEMGISLYHLGQCMRIIR</sequence>
<evidence type="ECO:0000256" key="1">
    <source>
        <dbReference type="ARBA" id="ARBA00023002"/>
    </source>
</evidence>
<feature type="domain" description="FAD dependent oxidoreductase" evidence="2">
    <location>
        <begin position="29"/>
        <end position="379"/>
    </location>
</feature>
<reference evidence="4" key="1">
    <citation type="submission" date="2017-02" db="EMBL/GenBank/DDBJ databases">
        <authorList>
            <person name="Mornico D."/>
        </authorList>
    </citation>
    <scope>NUCLEOTIDE SEQUENCE [LARGE SCALE GENOMIC DNA]</scope>
</reference>
<organism evidence="3 4">
    <name type="scientific">Psychrobacter pasteurii</name>
    <dbReference type="NCBI Taxonomy" id="1945520"/>
    <lineage>
        <taxon>Bacteria</taxon>
        <taxon>Pseudomonadati</taxon>
        <taxon>Pseudomonadota</taxon>
        <taxon>Gammaproteobacteria</taxon>
        <taxon>Moraxellales</taxon>
        <taxon>Moraxellaceae</taxon>
        <taxon>Psychrobacter</taxon>
    </lineage>
</organism>
<dbReference type="Gene3D" id="3.30.9.10">
    <property type="entry name" value="D-Amino Acid Oxidase, subunit A, domain 2"/>
    <property type="match status" value="1"/>
</dbReference>